<reference evidence="3 4" key="1">
    <citation type="submission" date="2020-02" db="EMBL/GenBank/DDBJ databases">
        <title>Draft genome sequence of two Spirosoma agri KCTC 52727 and Spirosoma terrae KCTC 52035.</title>
        <authorList>
            <person name="Rojas J."/>
            <person name="Ambika Manirajan B."/>
            <person name="Ratering S."/>
            <person name="Suarez C."/>
            <person name="Schnell S."/>
        </authorList>
    </citation>
    <scope>NUCLEOTIDE SEQUENCE [LARGE SCALE GENOMIC DNA]</scope>
    <source>
        <strain evidence="3 4">KCTC 52727</strain>
    </source>
</reference>
<protein>
    <submittedName>
        <fullName evidence="3">Response regulator</fullName>
    </submittedName>
</protein>
<proteinExistence type="predicted"/>
<dbReference type="CDD" id="cd00156">
    <property type="entry name" value="REC"/>
    <property type="match status" value="1"/>
</dbReference>
<dbReference type="Gene3D" id="3.40.50.2300">
    <property type="match status" value="1"/>
</dbReference>
<feature type="domain" description="Response regulatory" evidence="2">
    <location>
        <begin position="127"/>
        <end position="248"/>
    </location>
</feature>
<dbReference type="InterPro" id="IPR011006">
    <property type="entry name" value="CheY-like_superfamily"/>
</dbReference>
<dbReference type="RefSeq" id="WP_164044263.1">
    <property type="nucleotide sequence ID" value="NZ_JAAGNZ010000014.1"/>
</dbReference>
<organism evidence="3 4">
    <name type="scientific">Spirosoma agri</name>
    <dbReference type="NCBI Taxonomy" id="1987381"/>
    <lineage>
        <taxon>Bacteria</taxon>
        <taxon>Pseudomonadati</taxon>
        <taxon>Bacteroidota</taxon>
        <taxon>Cytophagia</taxon>
        <taxon>Cytophagales</taxon>
        <taxon>Cytophagaceae</taxon>
        <taxon>Spirosoma</taxon>
    </lineage>
</organism>
<evidence type="ECO:0000256" key="1">
    <source>
        <dbReference type="PROSITE-ProRule" id="PRU00169"/>
    </source>
</evidence>
<dbReference type="InterPro" id="IPR001789">
    <property type="entry name" value="Sig_transdc_resp-reg_receiver"/>
</dbReference>
<dbReference type="Proteomes" id="UP000477386">
    <property type="component" value="Unassembled WGS sequence"/>
</dbReference>
<dbReference type="AlphaFoldDB" id="A0A6M0IRQ8"/>
<evidence type="ECO:0000313" key="4">
    <source>
        <dbReference type="Proteomes" id="UP000477386"/>
    </source>
</evidence>
<name>A0A6M0IRQ8_9BACT</name>
<dbReference type="EMBL" id="JAAGNZ010000014">
    <property type="protein sequence ID" value="NEU70950.1"/>
    <property type="molecule type" value="Genomic_DNA"/>
</dbReference>
<comment type="caution">
    <text evidence="1">Lacks conserved residue(s) required for the propagation of feature annotation.</text>
</comment>
<evidence type="ECO:0000313" key="3">
    <source>
        <dbReference type="EMBL" id="NEU70950.1"/>
    </source>
</evidence>
<sequence>MINWPAIPVDLSKTVIDELPYGILVSDAIRTANGRIVNFRHRLFNQRAKQELPALANWFEGATMWELFKEDARAGLFDTYKTVYESGIRVRGVYRSPTTGKWYQSLIEPTADGVIAIGIALPEAQQTIALIDNKQDDGLLLVQRIRQHQLPLQVSRFESAKDFLHSLVEGHINPVLVLVELRLPGNAGLSTVSQLQAHWQQKNKSRLPAVVWSTDPSFSEQKACYQAGAVLVLNKVNYLVDSLLELVL</sequence>
<comment type="caution">
    <text evidence="3">The sequence shown here is derived from an EMBL/GenBank/DDBJ whole genome shotgun (WGS) entry which is preliminary data.</text>
</comment>
<dbReference type="SUPFAM" id="SSF52172">
    <property type="entry name" value="CheY-like"/>
    <property type="match status" value="1"/>
</dbReference>
<gene>
    <name evidence="3" type="ORF">GK091_29085</name>
</gene>
<evidence type="ECO:0000259" key="2">
    <source>
        <dbReference type="PROSITE" id="PS50110"/>
    </source>
</evidence>
<dbReference type="Gene3D" id="3.30.450.20">
    <property type="entry name" value="PAS domain"/>
    <property type="match status" value="1"/>
</dbReference>
<dbReference type="PROSITE" id="PS50110">
    <property type="entry name" value="RESPONSE_REGULATORY"/>
    <property type="match status" value="1"/>
</dbReference>
<accession>A0A6M0IRQ8</accession>
<keyword evidence="4" id="KW-1185">Reference proteome</keyword>
<dbReference type="GO" id="GO:0000160">
    <property type="term" value="P:phosphorelay signal transduction system"/>
    <property type="evidence" value="ECO:0007669"/>
    <property type="project" value="InterPro"/>
</dbReference>